<accession>T1BXK8</accession>
<sequence>MSVSETILILIIVLDTFGSLLIGAWLGRLLTRYPFGASGFTGVESMLGRRCIVKSVNPDRIEVLVDSQVWAAAPFDKEEKLEPGDKAIVKDVDGLKL</sequence>
<feature type="transmembrane region" description="Helical" evidence="1">
    <location>
        <begin position="6"/>
        <end position="26"/>
    </location>
</feature>
<dbReference type="Gene3D" id="2.40.50.140">
    <property type="entry name" value="Nucleic acid-binding proteins"/>
    <property type="match status" value="1"/>
</dbReference>
<dbReference type="AlphaFoldDB" id="T1BXK8"/>
<comment type="caution">
    <text evidence="2">The sequence shown here is derived from an EMBL/GenBank/DDBJ whole genome shotgun (WGS) entry which is preliminary data.</text>
</comment>
<evidence type="ECO:0000313" key="2">
    <source>
        <dbReference type="EMBL" id="EQD74592.1"/>
    </source>
</evidence>
<protein>
    <submittedName>
        <fullName evidence="2">Uncharacterized protein</fullName>
    </submittedName>
</protein>
<keyword evidence="1" id="KW-1133">Transmembrane helix</keyword>
<evidence type="ECO:0000256" key="1">
    <source>
        <dbReference type="SAM" id="Phobius"/>
    </source>
</evidence>
<name>T1BXK8_9ZZZZ</name>
<reference evidence="2" key="1">
    <citation type="submission" date="2013-08" db="EMBL/GenBank/DDBJ databases">
        <authorList>
            <person name="Mendez C."/>
            <person name="Richter M."/>
            <person name="Ferrer M."/>
            <person name="Sanchez J."/>
        </authorList>
    </citation>
    <scope>NUCLEOTIDE SEQUENCE</scope>
</reference>
<reference evidence="2" key="2">
    <citation type="journal article" date="2014" name="ISME J.">
        <title>Microbial stratification in low pH oxic and suboxic macroscopic growths along an acid mine drainage.</title>
        <authorList>
            <person name="Mendez-Garcia C."/>
            <person name="Mesa V."/>
            <person name="Sprenger R.R."/>
            <person name="Richter M."/>
            <person name="Diez M.S."/>
            <person name="Solano J."/>
            <person name="Bargiela R."/>
            <person name="Golyshina O.V."/>
            <person name="Manteca A."/>
            <person name="Ramos J.L."/>
            <person name="Gallego J.R."/>
            <person name="Llorente I."/>
            <person name="Martins Dos Santos V.A."/>
            <person name="Jensen O.N."/>
            <person name="Pelaez A.I."/>
            <person name="Sanchez J."/>
            <person name="Ferrer M."/>
        </authorList>
    </citation>
    <scope>NUCLEOTIDE SEQUENCE</scope>
</reference>
<keyword evidence="1" id="KW-0812">Transmembrane</keyword>
<organism evidence="2">
    <name type="scientific">mine drainage metagenome</name>
    <dbReference type="NCBI Taxonomy" id="410659"/>
    <lineage>
        <taxon>unclassified sequences</taxon>
        <taxon>metagenomes</taxon>
        <taxon>ecological metagenomes</taxon>
    </lineage>
</organism>
<dbReference type="EMBL" id="AUZY01001543">
    <property type="protein sequence ID" value="EQD74592.1"/>
    <property type="molecule type" value="Genomic_DNA"/>
</dbReference>
<gene>
    <name evidence="2" type="ORF">B1B_02582</name>
</gene>
<dbReference type="SUPFAM" id="SSF141322">
    <property type="entry name" value="NfeD domain-like"/>
    <property type="match status" value="1"/>
</dbReference>
<feature type="non-terminal residue" evidence="2">
    <location>
        <position position="97"/>
    </location>
</feature>
<proteinExistence type="predicted"/>
<dbReference type="InterPro" id="IPR012340">
    <property type="entry name" value="NA-bd_OB-fold"/>
</dbReference>
<keyword evidence="1" id="KW-0472">Membrane</keyword>